<dbReference type="InterPro" id="IPR011050">
    <property type="entry name" value="Pectin_lyase_fold/virulence"/>
</dbReference>
<evidence type="ECO:0000313" key="3">
    <source>
        <dbReference type="Proteomes" id="UP000190774"/>
    </source>
</evidence>
<gene>
    <name evidence="2" type="ORF">SAMN02745166_04013</name>
</gene>
<dbReference type="Proteomes" id="UP000190774">
    <property type="component" value="Unassembled WGS sequence"/>
</dbReference>
<proteinExistence type="predicted"/>
<dbReference type="NCBIfam" id="TIGR02595">
    <property type="entry name" value="PEP_CTERM"/>
    <property type="match status" value="1"/>
</dbReference>
<protein>
    <submittedName>
        <fullName evidence="2">PEP-CTERM protein-sorting domain-containing protein</fullName>
    </submittedName>
</protein>
<dbReference type="EMBL" id="FUYE01000016">
    <property type="protein sequence ID" value="SKB04229.1"/>
    <property type="molecule type" value="Genomic_DNA"/>
</dbReference>
<dbReference type="SUPFAM" id="SSF51126">
    <property type="entry name" value="Pectin lyase-like"/>
    <property type="match status" value="1"/>
</dbReference>
<keyword evidence="3" id="KW-1185">Reference proteome</keyword>
<accession>A0A1T4YR48</accession>
<dbReference type="NCBIfam" id="TIGR02601">
    <property type="entry name" value="autotrns_rpt"/>
    <property type="match status" value="2"/>
</dbReference>
<keyword evidence="1" id="KW-0732">Signal</keyword>
<dbReference type="STRING" id="48467.SAMN02745166_04013"/>
<sequence length="1541" mass="154363">MKLPSFLLSFLTVASITYGQTYQFDGDLGLDGIQNGGGNWSTNSAVSTNLRWLKDGSYSAWDNSGLAIAEFGNTTSTSGGAITVEGEIKLAGMTFNTLGSSLGSLSHSFSGGTLNFGTSGIINIANGASGGGTGNQWITFTSALKGQDLTFQKSGGANVGFARISAVNSELTGTLTLKSAPGATSGIYLSVGSPNYIAAVSAIDVQNYSVFNPTGAGTYAMAISMAGAGSSNYGAIRVDASNTIFSGAITMTADSRLHTHINVLNTTISGGIGESGGSWAFNRTAYSPVNTISALTTNYTTASTYTGSTIFGRAVTLFSTSESIGTEGGTNVLDFTAATAPTSDLLYHGQTAGGLQLIGGLATPTVLRLQGDIGEDNVQNFSSLSVQQSATAIQLSSGVGGSMNLNLGPISRTGNAVLAINAPVSGVITATGSDGLIGTWATYRSADGKLGSWASLTNGVIGSFSGDLVFANDNIVNGLAGYSAQSHLAVTNGSDQMVSFIGAISDIASISMLDTSADRLIDFYGTTLRLGATGGIQIVTGAKMLEIGTLGDGSILTAGGASNTAGQLMLTNMSNNGSLQINSVIANNGSGAVSLNINGTGKTILTAANTFTGTVVIHSGALEIQNNTALGTTAGGTKVMAGGSLNLPGNITLAETIQVNGHGVNLDGAIRNLSGTNTITPTVRMQSSTRIASDSGTLILAGGLAAQISATGLTFSGAGNIEVRGNITAASGLLTKEGSGTVTLFGSSTASGNTTITNGVLHLNFNNGTAPASNMLANGATLSTTIGVLVLGGGKLQMTGLADGTSSQSFGALALNSGSSSLSASSTGTGSATINLAAITRNIGATLNFTLPTSGEIRTTSGTNNALLTGTGGVAYATVGLSDWAATGTLVGGVRPITGLSTLGLYTASTASSLTGNADIAATITGTSLSANTAISSLRFNQAQATTITLNATDRILSTGGILVTPNVGANTTTITGGSIRAAQGSTDLVIFQNNTAAPLVISSRILNALNAGGTAAVASNLTKTGAGTLVLEYNQAYVQGGSDMSGGVRIQDGALQLSKTVSTAISYYIYAGTTFTLGSGSTSGKLILGSASNNYAVTAYGGLRIEGSGTGNAVVGGTSASGIFLHYVTGVADFRAGMIGGTGTNENNLNLQISLGTLQLGPANTFNGKTSILQNTIEATTLADRGLASSLGTGDSSSTTHIIDIATATTSAKNFAAVGTLRYIGSTDSVTNRPLNVTNGDIPEDVSSVTAVLENTGTGTVKFTTAFTAAGANTVDRLLRLGGTNTGANEIVSYADASVAVSKVEKVGTGTWIMTGASTYSGGTTVDGGTLLVTNTTGSGTGSGTLTVNANGVFGGSGRVTPAADKNIDIIGGTLQVGTELPGYTATAASTLTLQTSGTGSLNLTSFATIAFDLFSGAGLGNNTGLSTAADLAIILGNASFSSDTLIRVSNPNGMTQWAVDDQWRIFDWTNLSTPITNTVNYDLPSLPEGLAWDTSALFDTGVLSIISATVVPEPSRMLLLAFGMMMLTTYRKRSVKVRA</sequence>
<dbReference type="Pfam" id="PF12951">
    <property type="entry name" value="PATR"/>
    <property type="match status" value="4"/>
</dbReference>
<dbReference type="InterPro" id="IPR013425">
    <property type="entry name" value="Autotrns_rpt"/>
</dbReference>
<dbReference type="RefSeq" id="WP_139373384.1">
    <property type="nucleotide sequence ID" value="NZ_FUYE01000016.1"/>
</dbReference>
<name>A0A1T4YR48_9BACT</name>
<evidence type="ECO:0000313" key="2">
    <source>
        <dbReference type="EMBL" id="SKB04229.1"/>
    </source>
</evidence>
<evidence type="ECO:0000256" key="1">
    <source>
        <dbReference type="ARBA" id="ARBA00022729"/>
    </source>
</evidence>
<organism evidence="2 3">
    <name type="scientific">Prosthecobacter debontii</name>
    <dbReference type="NCBI Taxonomy" id="48467"/>
    <lineage>
        <taxon>Bacteria</taxon>
        <taxon>Pseudomonadati</taxon>
        <taxon>Verrucomicrobiota</taxon>
        <taxon>Verrucomicrobiia</taxon>
        <taxon>Verrucomicrobiales</taxon>
        <taxon>Verrucomicrobiaceae</taxon>
        <taxon>Prosthecobacter</taxon>
    </lineage>
</organism>
<reference evidence="3" key="1">
    <citation type="submission" date="2017-02" db="EMBL/GenBank/DDBJ databases">
        <authorList>
            <person name="Varghese N."/>
            <person name="Submissions S."/>
        </authorList>
    </citation>
    <scope>NUCLEOTIDE SEQUENCE [LARGE SCALE GENOMIC DNA]</scope>
    <source>
        <strain evidence="3">ATCC 700200</strain>
    </source>
</reference>
<dbReference type="InterPro" id="IPR013424">
    <property type="entry name" value="Ice-binding_C"/>
</dbReference>
<dbReference type="OrthoDB" id="200413at2"/>